<dbReference type="EMBL" id="JBAWTH010000021">
    <property type="protein sequence ID" value="KAL2287073.1"/>
    <property type="molecule type" value="Genomic_DNA"/>
</dbReference>
<reference evidence="1 2" key="1">
    <citation type="submission" date="2024-03" db="EMBL/GenBank/DDBJ databases">
        <title>A high-quality draft genome sequence of Diaporthe vaccinii, a causative agent of upright dieback and viscid rot disease in cranberry plants.</title>
        <authorList>
            <person name="Sarrasin M."/>
            <person name="Lang B.F."/>
            <person name="Burger G."/>
        </authorList>
    </citation>
    <scope>NUCLEOTIDE SEQUENCE [LARGE SCALE GENOMIC DNA]</scope>
    <source>
        <strain evidence="1 2">IS7</strain>
    </source>
</reference>
<evidence type="ECO:0000313" key="2">
    <source>
        <dbReference type="Proteomes" id="UP001600888"/>
    </source>
</evidence>
<protein>
    <submittedName>
        <fullName evidence="1">Uncharacterized protein</fullName>
    </submittedName>
</protein>
<proteinExistence type="predicted"/>
<accession>A0ABR4EXA9</accession>
<keyword evidence="2" id="KW-1185">Reference proteome</keyword>
<dbReference type="Proteomes" id="UP001600888">
    <property type="component" value="Unassembled WGS sequence"/>
</dbReference>
<organism evidence="1 2">
    <name type="scientific">Diaporthe vaccinii</name>
    <dbReference type="NCBI Taxonomy" id="105482"/>
    <lineage>
        <taxon>Eukaryota</taxon>
        <taxon>Fungi</taxon>
        <taxon>Dikarya</taxon>
        <taxon>Ascomycota</taxon>
        <taxon>Pezizomycotina</taxon>
        <taxon>Sordariomycetes</taxon>
        <taxon>Sordariomycetidae</taxon>
        <taxon>Diaporthales</taxon>
        <taxon>Diaporthaceae</taxon>
        <taxon>Diaporthe</taxon>
        <taxon>Diaporthe eres species complex</taxon>
    </lineage>
</organism>
<comment type="caution">
    <text evidence="1">The sequence shown here is derived from an EMBL/GenBank/DDBJ whole genome shotgun (WGS) entry which is preliminary data.</text>
</comment>
<sequence>MNPSARWQHPLDRDEFRVGEVDHHGQTSIIKEGSSPLSVVSFPSHHHHQHLSAAFSLSQTLTPLLFNL</sequence>
<name>A0ABR4EXA9_9PEZI</name>
<gene>
    <name evidence="1" type="ORF">FJTKL_06085</name>
</gene>
<evidence type="ECO:0000313" key="1">
    <source>
        <dbReference type="EMBL" id="KAL2287073.1"/>
    </source>
</evidence>